<dbReference type="AlphaFoldDB" id="A0A1R3HK78"/>
<dbReference type="SUPFAM" id="SSF48264">
    <property type="entry name" value="Cytochrome P450"/>
    <property type="match status" value="1"/>
</dbReference>
<name>A0A1R3HK78_9ROSI</name>
<comment type="caution">
    <text evidence="7">The sequence shown here is derived from an EMBL/GenBank/DDBJ whole genome shotgun (WGS) entry which is preliminary data.</text>
</comment>
<accession>A0A1R3HK78</accession>
<evidence type="ECO:0000313" key="8">
    <source>
        <dbReference type="Proteomes" id="UP000187203"/>
    </source>
</evidence>
<evidence type="ECO:0000256" key="4">
    <source>
        <dbReference type="ARBA" id="ARBA00023002"/>
    </source>
</evidence>
<sequence length="128" mass="14854">MKSLFLELVMNVMMRMIAGKRYYREGDGEILEEERKFKEIVKVAFELSGVTNIVDFVPVLKWVGLNKIEKKLTILQRKRDDFVQNLIKQPRKSIGDPLSEGKSKTMVDVIYLCKTLIQNITRMISSKA</sequence>
<reference evidence="8" key="1">
    <citation type="submission" date="2013-09" db="EMBL/GenBank/DDBJ databases">
        <title>Corchorus olitorius genome sequencing.</title>
        <authorList>
            <person name="Alam M."/>
            <person name="Haque M.S."/>
            <person name="Islam M.S."/>
            <person name="Emdad E.M."/>
            <person name="Islam M.M."/>
            <person name="Ahmed B."/>
            <person name="Halim A."/>
            <person name="Hossen Q.M.M."/>
            <person name="Hossain M.Z."/>
            <person name="Ahmed R."/>
            <person name="Khan M.M."/>
            <person name="Islam R."/>
            <person name="Rashid M.M."/>
            <person name="Khan S.A."/>
            <person name="Rahman M.S."/>
            <person name="Alam M."/>
            <person name="Yahiya A.S."/>
            <person name="Khan M.S."/>
            <person name="Azam M.S."/>
            <person name="Haque T."/>
            <person name="Lashkar M.Z.H."/>
            <person name="Akhand A.I."/>
            <person name="Morshed G."/>
            <person name="Roy S."/>
            <person name="Uddin K.S."/>
            <person name="Rabeya T."/>
            <person name="Hossain A.S."/>
            <person name="Chowdhury A."/>
            <person name="Snigdha A.R."/>
            <person name="Mortoza M.S."/>
            <person name="Matin S.A."/>
            <person name="Hoque S.M.E."/>
            <person name="Islam M.K."/>
            <person name="Roy D.K."/>
            <person name="Haider R."/>
            <person name="Moosa M.M."/>
            <person name="Elias S.M."/>
            <person name="Hasan A.M."/>
            <person name="Jahan S."/>
            <person name="Shafiuddin M."/>
            <person name="Mahmood N."/>
            <person name="Shommy N.S."/>
        </authorList>
    </citation>
    <scope>NUCLEOTIDE SEQUENCE [LARGE SCALE GENOMIC DNA]</scope>
    <source>
        <strain evidence="8">cv. O-4</strain>
    </source>
</reference>
<keyword evidence="2" id="KW-0349">Heme</keyword>
<proteinExistence type="inferred from homology"/>
<dbReference type="EMBL" id="AWUE01019960">
    <property type="protein sequence ID" value="OMO70654.1"/>
    <property type="molecule type" value="Genomic_DNA"/>
</dbReference>
<keyword evidence="3" id="KW-0479">Metal-binding</keyword>
<dbReference type="OrthoDB" id="1733872at2759"/>
<evidence type="ECO:0000256" key="2">
    <source>
        <dbReference type="ARBA" id="ARBA00022617"/>
    </source>
</evidence>
<dbReference type="InterPro" id="IPR036396">
    <property type="entry name" value="Cyt_P450_sf"/>
</dbReference>
<organism evidence="7 8">
    <name type="scientific">Corchorus olitorius</name>
    <dbReference type="NCBI Taxonomy" id="93759"/>
    <lineage>
        <taxon>Eukaryota</taxon>
        <taxon>Viridiplantae</taxon>
        <taxon>Streptophyta</taxon>
        <taxon>Embryophyta</taxon>
        <taxon>Tracheophyta</taxon>
        <taxon>Spermatophyta</taxon>
        <taxon>Magnoliopsida</taxon>
        <taxon>eudicotyledons</taxon>
        <taxon>Gunneridae</taxon>
        <taxon>Pentapetalae</taxon>
        <taxon>rosids</taxon>
        <taxon>malvids</taxon>
        <taxon>Malvales</taxon>
        <taxon>Malvaceae</taxon>
        <taxon>Grewioideae</taxon>
        <taxon>Apeibeae</taxon>
        <taxon>Corchorus</taxon>
    </lineage>
</organism>
<protein>
    <submittedName>
        <fullName evidence="7">Cytochrome P450</fullName>
    </submittedName>
</protein>
<keyword evidence="6" id="KW-0503">Monooxygenase</keyword>
<dbReference type="PANTHER" id="PTHR47947">
    <property type="entry name" value="CYTOCHROME P450 82C3-RELATED"/>
    <property type="match status" value="1"/>
</dbReference>
<evidence type="ECO:0000256" key="6">
    <source>
        <dbReference type="ARBA" id="ARBA00023033"/>
    </source>
</evidence>
<gene>
    <name evidence="7" type="ORF">COLO4_28561</name>
</gene>
<evidence type="ECO:0000256" key="5">
    <source>
        <dbReference type="ARBA" id="ARBA00023004"/>
    </source>
</evidence>
<dbReference type="PANTHER" id="PTHR47947:SF3">
    <property type="entry name" value="CYTOCHROME P450 81D1-LIKE"/>
    <property type="match status" value="1"/>
</dbReference>
<keyword evidence="8" id="KW-1185">Reference proteome</keyword>
<dbReference type="Gene3D" id="1.10.630.10">
    <property type="entry name" value="Cytochrome P450"/>
    <property type="match status" value="1"/>
</dbReference>
<dbReference type="InterPro" id="IPR050651">
    <property type="entry name" value="Plant_Cytochrome_P450_Monoox"/>
</dbReference>
<dbReference type="GO" id="GO:0005506">
    <property type="term" value="F:iron ion binding"/>
    <property type="evidence" value="ECO:0007669"/>
    <property type="project" value="InterPro"/>
</dbReference>
<evidence type="ECO:0000256" key="1">
    <source>
        <dbReference type="ARBA" id="ARBA00010617"/>
    </source>
</evidence>
<evidence type="ECO:0000256" key="3">
    <source>
        <dbReference type="ARBA" id="ARBA00022723"/>
    </source>
</evidence>
<dbReference type="GO" id="GO:0016705">
    <property type="term" value="F:oxidoreductase activity, acting on paired donors, with incorporation or reduction of molecular oxygen"/>
    <property type="evidence" value="ECO:0007669"/>
    <property type="project" value="InterPro"/>
</dbReference>
<keyword evidence="5" id="KW-0408">Iron</keyword>
<dbReference type="STRING" id="93759.A0A1R3HK78"/>
<dbReference type="Proteomes" id="UP000187203">
    <property type="component" value="Unassembled WGS sequence"/>
</dbReference>
<dbReference type="GO" id="GO:0020037">
    <property type="term" value="F:heme binding"/>
    <property type="evidence" value="ECO:0007669"/>
    <property type="project" value="InterPro"/>
</dbReference>
<evidence type="ECO:0000313" key="7">
    <source>
        <dbReference type="EMBL" id="OMO70654.1"/>
    </source>
</evidence>
<keyword evidence="4" id="KW-0560">Oxidoreductase</keyword>
<dbReference type="GO" id="GO:0004497">
    <property type="term" value="F:monooxygenase activity"/>
    <property type="evidence" value="ECO:0007669"/>
    <property type="project" value="UniProtKB-KW"/>
</dbReference>
<comment type="similarity">
    <text evidence="1">Belongs to the cytochrome P450 family.</text>
</comment>